<dbReference type="RefSeq" id="WP_096180135.1">
    <property type="nucleotide sequence ID" value="NZ_BDUF01000003.1"/>
</dbReference>
<dbReference type="Proteomes" id="UP000217785">
    <property type="component" value="Unassembled WGS sequence"/>
</dbReference>
<protein>
    <submittedName>
        <fullName evidence="3">RNA-binding protein</fullName>
    </submittedName>
</protein>
<feature type="domain" description="S1 motif" evidence="2">
    <location>
        <begin position="8"/>
        <end position="77"/>
    </location>
</feature>
<organism evidence="3 4">
    <name type="scientific">Effusibacillus lacus</name>
    <dbReference type="NCBI Taxonomy" id="1348429"/>
    <lineage>
        <taxon>Bacteria</taxon>
        <taxon>Bacillati</taxon>
        <taxon>Bacillota</taxon>
        <taxon>Bacilli</taxon>
        <taxon>Bacillales</taxon>
        <taxon>Alicyclobacillaceae</taxon>
        <taxon>Effusibacillus</taxon>
    </lineage>
</organism>
<accession>A0A292YHL8</accession>
<evidence type="ECO:0000259" key="2">
    <source>
        <dbReference type="PROSITE" id="PS50126"/>
    </source>
</evidence>
<name>A0A292YHL8_9BACL</name>
<dbReference type="InterPro" id="IPR050437">
    <property type="entry name" value="Ribos_protein_bS1-like"/>
</dbReference>
<feature type="compositionally biased region" description="Polar residues" evidence="1">
    <location>
        <begin position="94"/>
        <end position="106"/>
    </location>
</feature>
<gene>
    <name evidence="3" type="ORF">EFBL_0065</name>
</gene>
<keyword evidence="4" id="KW-1185">Reference proteome</keyword>
<dbReference type="GO" id="GO:0006412">
    <property type="term" value="P:translation"/>
    <property type="evidence" value="ECO:0007669"/>
    <property type="project" value="TreeGrafter"/>
</dbReference>
<dbReference type="AlphaFoldDB" id="A0A292YHL8"/>
<dbReference type="PANTHER" id="PTHR10724">
    <property type="entry name" value="30S RIBOSOMAL PROTEIN S1"/>
    <property type="match status" value="1"/>
</dbReference>
<dbReference type="GO" id="GO:0005737">
    <property type="term" value="C:cytoplasm"/>
    <property type="evidence" value="ECO:0007669"/>
    <property type="project" value="UniProtKB-ARBA"/>
</dbReference>
<dbReference type="OrthoDB" id="9810507at2"/>
<feature type="region of interest" description="Disordered" evidence="1">
    <location>
        <begin position="74"/>
        <end position="108"/>
    </location>
</feature>
<comment type="caution">
    <text evidence="3">The sequence shown here is derived from an EMBL/GenBank/DDBJ whole genome shotgun (WGS) entry which is preliminary data.</text>
</comment>
<reference evidence="4" key="1">
    <citation type="submission" date="2017-07" db="EMBL/GenBank/DDBJ databases">
        <title>Draft genome sequence of Effusibacillus lacus strain skLN1.</title>
        <authorList>
            <person name="Watanabe M."/>
            <person name="Kojima H."/>
            <person name="Fukui M."/>
        </authorList>
    </citation>
    <scope>NUCLEOTIDE SEQUENCE [LARGE SCALE GENOMIC DNA]</scope>
    <source>
        <strain evidence="4">skLN1</strain>
    </source>
</reference>
<proteinExistence type="predicted"/>
<dbReference type="Gene3D" id="2.40.50.140">
    <property type="entry name" value="Nucleic acid-binding proteins"/>
    <property type="match status" value="1"/>
</dbReference>
<evidence type="ECO:0000313" key="4">
    <source>
        <dbReference type="Proteomes" id="UP000217785"/>
    </source>
</evidence>
<dbReference type="NCBIfam" id="NF040579">
    <property type="entry name" value="S1_dom_CvfD"/>
    <property type="match status" value="1"/>
</dbReference>
<dbReference type="FunFam" id="2.40.50.140:FF:000051">
    <property type="entry name" value="RNA-binding transcriptional accessory protein"/>
    <property type="match status" value="1"/>
</dbReference>
<sequence>MPAAIEPGSIIEGSVVSVKPFGVFVQVDENRQGLVHISQVSHSYVKDINEHIKVGETVKVKVVSIDPDTGKISLSIKEATPKPAAERTGRRPQKQTGKQPGFNSFEDQMKKWLKHSEENLAALNKKLNR</sequence>
<dbReference type="GO" id="GO:0003735">
    <property type="term" value="F:structural constituent of ribosome"/>
    <property type="evidence" value="ECO:0007669"/>
    <property type="project" value="TreeGrafter"/>
</dbReference>
<dbReference type="InterPro" id="IPR003029">
    <property type="entry name" value="S1_domain"/>
</dbReference>
<dbReference type="InterPro" id="IPR012340">
    <property type="entry name" value="NA-bd_OB-fold"/>
</dbReference>
<dbReference type="Pfam" id="PF00575">
    <property type="entry name" value="S1"/>
    <property type="match status" value="1"/>
</dbReference>
<dbReference type="EMBL" id="BDUF01000003">
    <property type="protein sequence ID" value="GAX88456.1"/>
    <property type="molecule type" value="Genomic_DNA"/>
</dbReference>
<dbReference type="SMART" id="SM00316">
    <property type="entry name" value="S1"/>
    <property type="match status" value="1"/>
</dbReference>
<dbReference type="PROSITE" id="PS50126">
    <property type="entry name" value="S1"/>
    <property type="match status" value="1"/>
</dbReference>
<evidence type="ECO:0000256" key="1">
    <source>
        <dbReference type="SAM" id="MobiDB-lite"/>
    </source>
</evidence>
<dbReference type="GO" id="GO:0003729">
    <property type="term" value="F:mRNA binding"/>
    <property type="evidence" value="ECO:0007669"/>
    <property type="project" value="UniProtKB-ARBA"/>
</dbReference>
<evidence type="ECO:0000313" key="3">
    <source>
        <dbReference type="EMBL" id="GAX88456.1"/>
    </source>
</evidence>
<dbReference type="SUPFAM" id="SSF50249">
    <property type="entry name" value="Nucleic acid-binding proteins"/>
    <property type="match status" value="1"/>
</dbReference>